<evidence type="ECO:0000256" key="6">
    <source>
        <dbReference type="ARBA" id="ARBA00023010"/>
    </source>
</evidence>
<evidence type="ECO:0000256" key="9">
    <source>
        <dbReference type="ARBA" id="ARBA00024680"/>
    </source>
</evidence>
<comment type="subcellular location">
    <subcellularLocation>
        <location evidence="1">Nucleus</location>
        <location evidence="1">Nuclear pore complex</location>
    </subcellularLocation>
</comment>
<evidence type="ECO:0000256" key="8">
    <source>
        <dbReference type="ARBA" id="ARBA00023242"/>
    </source>
</evidence>
<feature type="non-terminal residue" evidence="15">
    <location>
        <position position="1"/>
    </location>
</feature>
<feature type="coiled-coil region" evidence="13">
    <location>
        <begin position="124"/>
        <end position="151"/>
    </location>
</feature>
<accession>A0A8S3ZYH6</accession>
<feature type="region of interest" description="Disordered" evidence="14">
    <location>
        <begin position="1"/>
        <end position="20"/>
    </location>
</feature>
<keyword evidence="3" id="KW-0813">Transport</keyword>
<keyword evidence="6" id="KW-0811">Translocation</keyword>
<sequence length="501" mass="57488">MEEGYKRLQQLKEDHEEHQKKIHIRQKEIEMKRELLKEAERRRKETISKLHSLWKDVENNRQTFMQHHDAFSHKSKLPEIVNKYRAVLDKVCSSLAAQAAENLPDIDHLVAKFEEDKQKSQHALTFLHKQIEETDQRIRLEEQQQRELDKKKAADAANVKKQEQAMAQDLSVQSLAVIMVESENKSRLLAEMEAQIKPFIDNAKNKAFRFTIQRVVNTPINAISDYSGPHLIDKIRKLKDLLGGQKVRELLQEHNSKNPGNILPQTVAQEAHLFCQNLVAKMLVKKGEEQVTSKHESAFPIGIVVVALWVEFPIVGELFQAHLQTLCPYVLPKYAVHQKGQSSIDYHKSLGYKVSEDGTIEEQDKFLRRMSGLMRLYCACMVAPLPPDVNSTHPHGLENAWKWLARTLNLEPQPDVTAAMIFDLLSVTGNFLFKEYRVQFAKLLHLLYKHYLPKLESVSVTSGTIGRLKIFLETAMQNAGIPPPDGLLLPDFFFKPPDPVS</sequence>
<proteinExistence type="inferred from homology"/>
<comment type="similarity">
    <text evidence="2">Belongs to the GLE1 family.</text>
</comment>
<keyword evidence="8" id="KW-0539">Nucleus</keyword>
<dbReference type="PANTHER" id="PTHR12960">
    <property type="entry name" value="GLE-1-RELATED"/>
    <property type="match status" value="1"/>
</dbReference>
<evidence type="ECO:0000313" key="15">
    <source>
        <dbReference type="EMBL" id="CAG5131341.1"/>
    </source>
</evidence>
<dbReference type="GO" id="GO:0031369">
    <property type="term" value="F:translation initiation factor binding"/>
    <property type="evidence" value="ECO:0007669"/>
    <property type="project" value="TreeGrafter"/>
</dbReference>
<evidence type="ECO:0000256" key="10">
    <source>
        <dbReference type="ARBA" id="ARBA00026227"/>
    </source>
</evidence>
<dbReference type="Proteomes" id="UP000678393">
    <property type="component" value="Unassembled WGS sequence"/>
</dbReference>
<dbReference type="EMBL" id="CAJHNH020004591">
    <property type="protein sequence ID" value="CAG5131341.1"/>
    <property type="molecule type" value="Genomic_DNA"/>
</dbReference>
<evidence type="ECO:0000256" key="4">
    <source>
        <dbReference type="ARBA" id="ARBA00022816"/>
    </source>
</evidence>
<dbReference type="Gene3D" id="1.25.40.510">
    <property type="entry name" value="GLE1-like"/>
    <property type="match status" value="1"/>
</dbReference>
<keyword evidence="7" id="KW-0906">Nuclear pore complex</keyword>
<keyword evidence="4" id="KW-0509">mRNA transport</keyword>
<evidence type="ECO:0000256" key="7">
    <source>
        <dbReference type="ARBA" id="ARBA00023132"/>
    </source>
</evidence>
<dbReference type="GO" id="GO:0015031">
    <property type="term" value="P:protein transport"/>
    <property type="evidence" value="ECO:0007669"/>
    <property type="project" value="UniProtKB-KW"/>
</dbReference>
<organism evidence="15 16">
    <name type="scientific">Candidula unifasciata</name>
    <dbReference type="NCBI Taxonomy" id="100452"/>
    <lineage>
        <taxon>Eukaryota</taxon>
        <taxon>Metazoa</taxon>
        <taxon>Spiralia</taxon>
        <taxon>Lophotrochozoa</taxon>
        <taxon>Mollusca</taxon>
        <taxon>Gastropoda</taxon>
        <taxon>Heterobranchia</taxon>
        <taxon>Euthyneura</taxon>
        <taxon>Panpulmonata</taxon>
        <taxon>Eupulmonata</taxon>
        <taxon>Stylommatophora</taxon>
        <taxon>Helicina</taxon>
        <taxon>Helicoidea</taxon>
        <taxon>Geomitridae</taxon>
        <taxon>Candidula</taxon>
    </lineage>
</organism>
<evidence type="ECO:0000256" key="13">
    <source>
        <dbReference type="SAM" id="Coils"/>
    </source>
</evidence>
<dbReference type="Pfam" id="PF07817">
    <property type="entry name" value="GLE1"/>
    <property type="match status" value="1"/>
</dbReference>
<comment type="caution">
    <text evidence="15">The sequence shown here is derived from an EMBL/GenBank/DDBJ whole genome shotgun (WGS) entry which is preliminary data.</text>
</comment>
<dbReference type="GO" id="GO:0016973">
    <property type="term" value="P:poly(A)+ mRNA export from nucleus"/>
    <property type="evidence" value="ECO:0007669"/>
    <property type="project" value="InterPro"/>
</dbReference>
<dbReference type="GO" id="GO:0005737">
    <property type="term" value="C:cytoplasm"/>
    <property type="evidence" value="ECO:0007669"/>
    <property type="project" value="TreeGrafter"/>
</dbReference>
<evidence type="ECO:0000256" key="5">
    <source>
        <dbReference type="ARBA" id="ARBA00022927"/>
    </source>
</evidence>
<keyword evidence="5" id="KW-0653">Protein transport</keyword>
<dbReference type="InterPro" id="IPR038506">
    <property type="entry name" value="GLE1-like_sf"/>
</dbReference>
<reference evidence="15" key="1">
    <citation type="submission" date="2021-04" db="EMBL/GenBank/DDBJ databases">
        <authorList>
            <consortium name="Molecular Ecology Group"/>
        </authorList>
    </citation>
    <scope>NUCLEOTIDE SEQUENCE</scope>
</reference>
<dbReference type="InterPro" id="IPR012476">
    <property type="entry name" value="GLE1"/>
</dbReference>
<dbReference type="GO" id="GO:0044614">
    <property type="term" value="C:nuclear pore cytoplasmic filaments"/>
    <property type="evidence" value="ECO:0007669"/>
    <property type="project" value="TreeGrafter"/>
</dbReference>
<keyword evidence="16" id="KW-1185">Reference proteome</keyword>
<evidence type="ECO:0000256" key="12">
    <source>
        <dbReference type="ARBA" id="ARBA00030897"/>
    </source>
</evidence>
<evidence type="ECO:0000256" key="1">
    <source>
        <dbReference type="ARBA" id="ARBA00004567"/>
    </source>
</evidence>
<dbReference type="GO" id="GO:0000822">
    <property type="term" value="F:inositol hexakisphosphate binding"/>
    <property type="evidence" value="ECO:0007669"/>
    <property type="project" value="TreeGrafter"/>
</dbReference>
<protein>
    <recommendedName>
        <fullName evidence="10">mRNA export factor GLE1</fullName>
    </recommendedName>
    <alternativeName>
        <fullName evidence="12">GLE1 RNA export mediator</fullName>
    </alternativeName>
    <alternativeName>
        <fullName evidence="11">Nucleoporin GLE1</fullName>
    </alternativeName>
</protein>
<evidence type="ECO:0000256" key="14">
    <source>
        <dbReference type="SAM" id="MobiDB-lite"/>
    </source>
</evidence>
<evidence type="ECO:0000256" key="2">
    <source>
        <dbReference type="ARBA" id="ARBA00011056"/>
    </source>
</evidence>
<evidence type="ECO:0000256" key="11">
    <source>
        <dbReference type="ARBA" id="ARBA00029983"/>
    </source>
</evidence>
<comment type="function">
    <text evidence="9">Required for the export of mRNAs containing poly(A) tails from the nucleus into the cytoplasm. May be involved in the terminal step of the mRNA transport through the nuclear pore complex (NPC).</text>
</comment>
<keyword evidence="13" id="KW-0175">Coiled coil</keyword>
<dbReference type="PANTHER" id="PTHR12960:SF0">
    <property type="entry name" value="MRNA EXPORT FACTOR GLE1"/>
    <property type="match status" value="1"/>
</dbReference>
<evidence type="ECO:0000256" key="3">
    <source>
        <dbReference type="ARBA" id="ARBA00022448"/>
    </source>
</evidence>
<gene>
    <name evidence="15" type="ORF">CUNI_LOCUS16899</name>
</gene>
<dbReference type="OrthoDB" id="420884at2759"/>
<dbReference type="GO" id="GO:0005543">
    <property type="term" value="F:phospholipid binding"/>
    <property type="evidence" value="ECO:0007669"/>
    <property type="project" value="TreeGrafter"/>
</dbReference>
<evidence type="ECO:0000313" key="16">
    <source>
        <dbReference type="Proteomes" id="UP000678393"/>
    </source>
</evidence>
<dbReference type="AlphaFoldDB" id="A0A8S3ZYH6"/>
<name>A0A8S3ZYH6_9EUPU</name>